<evidence type="ECO:0008006" key="3">
    <source>
        <dbReference type="Google" id="ProtNLM"/>
    </source>
</evidence>
<proteinExistence type="predicted"/>
<evidence type="ECO:0000313" key="1">
    <source>
        <dbReference type="EMBL" id="SFN29318.1"/>
    </source>
</evidence>
<organism evidence="1 2">
    <name type="scientific">Dokdonella immobilis</name>
    <dbReference type="NCBI Taxonomy" id="578942"/>
    <lineage>
        <taxon>Bacteria</taxon>
        <taxon>Pseudomonadati</taxon>
        <taxon>Pseudomonadota</taxon>
        <taxon>Gammaproteobacteria</taxon>
        <taxon>Lysobacterales</taxon>
        <taxon>Rhodanobacteraceae</taxon>
        <taxon>Dokdonella</taxon>
    </lineage>
</organism>
<dbReference type="Proteomes" id="UP000198575">
    <property type="component" value="Unassembled WGS sequence"/>
</dbReference>
<dbReference type="EMBL" id="FOVF01000012">
    <property type="protein sequence ID" value="SFN29318.1"/>
    <property type="molecule type" value="Genomic_DNA"/>
</dbReference>
<sequence length="65" mass="7196">MPFGKPAGVRCIQLTDDNACAIFGRPERPEVCRQLRPEPAMCGTRAEQALHYLSRLESLTRPAAV</sequence>
<dbReference type="STRING" id="578942.SAMN05216289_11233"/>
<keyword evidence="2" id="KW-1185">Reference proteome</keyword>
<gene>
    <name evidence="1" type="ORF">SAMN05216289_11233</name>
</gene>
<protein>
    <recommendedName>
        <fullName evidence="3">Zinc-or iron-chelating domain-containing protein</fullName>
    </recommendedName>
</protein>
<name>A0A1I4XTU7_9GAMM</name>
<reference evidence="1 2" key="1">
    <citation type="submission" date="2016-10" db="EMBL/GenBank/DDBJ databases">
        <authorList>
            <person name="de Groot N.N."/>
        </authorList>
    </citation>
    <scope>NUCLEOTIDE SEQUENCE [LARGE SCALE GENOMIC DNA]</scope>
    <source>
        <strain evidence="1 2">CGMCC 1.7659</strain>
    </source>
</reference>
<accession>A0A1I4XTU7</accession>
<dbReference type="AlphaFoldDB" id="A0A1I4XTU7"/>
<evidence type="ECO:0000313" key="2">
    <source>
        <dbReference type="Proteomes" id="UP000198575"/>
    </source>
</evidence>